<dbReference type="GO" id="GO:0009734">
    <property type="term" value="P:auxin-activated signaling pathway"/>
    <property type="evidence" value="ECO:0007669"/>
    <property type="project" value="UniProtKB-KW"/>
</dbReference>
<evidence type="ECO:0000259" key="9">
    <source>
        <dbReference type="PROSITE" id="PS50863"/>
    </source>
</evidence>
<proteinExistence type="inferred from homology"/>
<keyword evidence="6 8" id="KW-0539">Nucleus</keyword>
<evidence type="ECO:0000313" key="11">
    <source>
        <dbReference type="EMBL" id="KAB1213191.1"/>
    </source>
</evidence>
<dbReference type="Proteomes" id="UP000516437">
    <property type="component" value="Chromosome 7"/>
</dbReference>
<reference evidence="11" key="3">
    <citation type="submission" date="2019-09" db="EMBL/GenBank/DDBJ databases">
        <authorList>
            <person name="Gao Z."/>
        </authorList>
    </citation>
    <scope>NUCLEOTIDE SEQUENCE</scope>
    <source>
        <tissue evidence="11">Leaves</tissue>
    </source>
</reference>
<dbReference type="PANTHER" id="PTHR31384">
    <property type="entry name" value="AUXIN RESPONSE FACTOR 4-RELATED"/>
    <property type="match status" value="1"/>
</dbReference>
<evidence type="ECO:0000256" key="8">
    <source>
        <dbReference type="RuleBase" id="RU004561"/>
    </source>
</evidence>
<evidence type="ECO:0000256" key="3">
    <source>
        <dbReference type="ARBA" id="ARBA00023015"/>
    </source>
</evidence>
<dbReference type="FunFam" id="2.40.330.10:FF:000001">
    <property type="entry name" value="Auxin response factor"/>
    <property type="match status" value="1"/>
</dbReference>
<dbReference type="InterPro" id="IPR044835">
    <property type="entry name" value="ARF_plant"/>
</dbReference>
<dbReference type="CDD" id="cd10017">
    <property type="entry name" value="B3_DNA"/>
    <property type="match status" value="1"/>
</dbReference>
<evidence type="ECO:0000313" key="10">
    <source>
        <dbReference type="EMBL" id="KAB1205418.1"/>
    </source>
</evidence>
<evidence type="ECO:0000313" key="12">
    <source>
        <dbReference type="Proteomes" id="UP000516437"/>
    </source>
</evidence>
<protein>
    <recommendedName>
        <fullName evidence="8">Auxin response factor</fullName>
    </recommendedName>
</protein>
<dbReference type="EMBL" id="RXIC02000025">
    <property type="protein sequence ID" value="KAB1205418.1"/>
    <property type="molecule type" value="Genomic_DNA"/>
</dbReference>
<accession>A0A6A1VK04</accession>
<reference evidence="11" key="1">
    <citation type="submission" date="2018-07" db="EMBL/GenBank/DDBJ databases">
        <authorList>
            <person name="Gao Z.-S."/>
            <person name="Jia H.-M."/>
            <person name="Jia H.-J."/>
            <person name="Cai Q.-L."/>
            <person name="Wang Y."/>
            <person name="Zhao H.-B."/>
        </authorList>
    </citation>
    <scope>NUCLEOTIDE SEQUENCE</scope>
    <source>
        <tissue evidence="11">Leaves</tissue>
    </source>
</reference>
<organism evidence="11 12">
    <name type="scientific">Morella rubra</name>
    <name type="common">Chinese bayberry</name>
    <dbReference type="NCBI Taxonomy" id="262757"/>
    <lineage>
        <taxon>Eukaryota</taxon>
        <taxon>Viridiplantae</taxon>
        <taxon>Streptophyta</taxon>
        <taxon>Embryophyta</taxon>
        <taxon>Tracheophyta</taxon>
        <taxon>Spermatophyta</taxon>
        <taxon>Magnoliopsida</taxon>
        <taxon>eudicotyledons</taxon>
        <taxon>Gunneridae</taxon>
        <taxon>Pentapetalae</taxon>
        <taxon>rosids</taxon>
        <taxon>fabids</taxon>
        <taxon>Fagales</taxon>
        <taxon>Myricaceae</taxon>
        <taxon>Morella</taxon>
    </lineage>
</organism>
<dbReference type="InterPro" id="IPR003340">
    <property type="entry name" value="B3_DNA-bd"/>
</dbReference>
<keyword evidence="12" id="KW-1185">Reference proteome</keyword>
<evidence type="ECO:0000256" key="4">
    <source>
        <dbReference type="ARBA" id="ARBA00023125"/>
    </source>
</evidence>
<dbReference type="InterPro" id="IPR015300">
    <property type="entry name" value="DNA-bd_pseudobarrel_sf"/>
</dbReference>
<dbReference type="Proteomes" id="UP000516437">
    <property type="component" value="Chromosome 5"/>
</dbReference>
<comment type="similarity">
    <text evidence="2 8">Belongs to the ARF family.</text>
</comment>
<keyword evidence="7 8" id="KW-0927">Auxin signaling pathway</keyword>
<dbReference type="EMBL" id="RXIC02000023">
    <property type="protein sequence ID" value="KAB1213191.1"/>
    <property type="molecule type" value="Genomic_DNA"/>
</dbReference>
<keyword evidence="4 8" id="KW-0238">DNA-binding</keyword>
<dbReference type="SUPFAM" id="SSF101936">
    <property type="entry name" value="DNA-binding pseudobarrel domain"/>
    <property type="match status" value="1"/>
</dbReference>
<evidence type="ECO:0000256" key="5">
    <source>
        <dbReference type="ARBA" id="ARBA00023163"/>
    </source>
</evidence>
<name>A0A6A1VK04_9ROSI</name>
<comment type="function">
    <text evidence="8">Auxin response factors (ARFs) are transcriptional factors that bind specifically to the DNA sequence 5'-TGTCTC-3' found in the auxin-responsive promoter elements (AuxREs).</text>
</comment>
<dbReference type="Pfam" id="PF06507">
    <property type="entry name" value="ARF_AD"/>
    <property type="match status" value="1"/>
</dbReference>
<dbReference type="GO" id="GO:0005634">
    <property type="term" value="C:nucleus"/>
    <property type="evidence" value="ECO:0007669"/>
    <property type="project" value="UniProtKB-SubCell"/>
</dbReference>
<dbReference type="Gene3D" id="2.30.30.1040">
    <property type="match status" value="1"/>
</dbReference>
<gene>
    <name evidence="11" type="ORF">CJ030_MR5G024777</name>
    <name evidence="10" type="ORF">CJ030_MR7G010641</name>
</gene>
<comment type="subcellular location">
    <subcellularLocation>
        <location evidence="1 8">Nucleus</location>
    </subcellularLocation>
</comment>
<comment type="subunit">
    <text evidence="8">Homodimers and heterodimers.</text>
</comment>
<evidence type="ECO:0000256" key="6">
    <source>
        <dbReference type="ARBA" id="ARBA00023242"/>
    </source>
</evidence>
<sequence>MPPQPQNPATNLPRLDPKIWRACAGNSVQIPVVHSRVYYFPQGHVEQCSSRPPVLSPLVLSKPLILCRIAAVDFLADPITDEVFAKLLLHPIQSQYSTNFLKSSRFAEPPANQSDRNDGAGEEGKVVSFSKILTPSDANNGGGFSVPRFCADSIFPPLNYQAEPPVQNLSVTDLQGDVWEFRHIYRGTPRRHLLTTGWSKYVNHKKLVAGDSVVFMRNSRGQMFVGVRRTVRSSNRESAARWGLQIGAAARVEEEEDNACGREVFSRTGRGRLFSEAVASAAEMAAQELPFEVVYYPRVGLSDFVVKAETVEEALNVFWNPGMRVKMAMESEDSARTTWFQGTVSAASVPERGPWQGSPWRMLQVHWDEPGILQNAKGVSPWQVEYVSPTSPMHSVFPPAKKFRAPLQDGEGDFFFPVTGFPKSAMGHMGQSLLNCNTFPAGMQGARQNLFSKPSFSNFLSQNDMCNDNSFGNNMTPKFKTVSTELNIGGSQSENLSPDSQSSIPSFGTEFNGIHCCSSAKVGAGCIQLFGTIIHMKQPLEGGFDEVGTEDDGVKGYSETQGIDSTLLIKKRNRRDTESCFSPESS</sequence>
<dbReference type="Pfam" id="PF02362">
    <property type="entry name" value="B3"/>
    <property type="match status" value="1"/>
</dbReference>
<feature type="domain" description="TF-B3" evidence="9">
    <location>
        <begin position="129"/>
        <end position="231"/>
    </location>
</feature>
<keyword evidence="3 8" id="KW-0805">Transcription regulation</keyword>
<dbReference type="Gene3D" id="2.40.330.10">
    <property type="entry name" value="DNA-binding pseudobarrel domain"/>
    <property type="match status" value="1"/>
</dbReference>
<dbReference type="PANTHER" id="PTHR31384:SF94">
    <property type="entry name" value="AUXIN RESPONSE FACTOR 17"/>
    <property type="match status" value="1"/>
</dbReference>
<dbReference type="InterPro" id="IPR010525">
    <property type="entry name" value="ARF_dom"/>
</dbReference>
<evidence type="ECO:0000256" key="1">
    <source>
        <dbReference type="ARBA" id="ARBA00004123"/>
    </source>
</evidence>
<keyword evidence="5 8" id="KW-0804">Transcription</keyword>
<dbReference type="PROSITE" id="PS50863">
    <property type="entry name" value="B3"/>
    <property type="match status" value="1"/>
</dbReference>
<evidence type="ECO:0000256" key="7">
    <source>
        <dbReference type="ARBA" id="ARBA00023294"/>
    </source>
</evidence>
<dbReference type="OrthoDB" id="1414159at2759"/>
<dbReference type="GO" id="GO:0003677">
    <property type="term" value="F:DNA binding"/>
    <property type="evidence" value="ECO:0007669"/>
    <property type="project" value="UniProtKB-KW"/>
</dbReference>
<reference evidence="11 12" key="2">
    <citation type="journal article" date="2019" name="Plant Biotechnol. J.">
        <title>The red bayberry genome and genetic basis of sex determination.</title>
        <authorList>
            <person name="Jia H.M."/>
            <person name="Jia H.J."/>
            <person name="Cai Q.L."/>
            <person name="Wang Y."/>
            <person name="Zhao H.B."/>
            <person name="Yang W.F."/>
            <person name="Wang G.Y."/>
            <person name="Li Y.H."/>
            <person name="Zhan D.L."/>
            <person name="Shen Y.T."/>
            <person name="Niu Q.F."/>
            <person name="Chang L."/>
            <person name="Qiu J."/>
            <person name="Zhao L."/>
            <person name="Xie H.B."/>
            <person name="Fu W.Y."/>
            <person name="Jin J."/>
            <person name="Li X.W."/>
            <person name="Jiao Y."/>
            <person name="Zhou C.C."/>
            <person name="Tu T."/>
            <person name="Chai C.Y."/>
            <person name="Gao J.L."/>
            <person name="Fan L.J."/>
            <person name="van de Weg E."/>
            <person name="Wang J.Y."/>
            <person name="Gao Z.S."/>
        </authorList>
    </citation>
    <scope>NUCLEOTIDE SEQUENCE [LARGE SCALE GENOMIC DNA]</scope>
    <source>
        <tissue evidence="11">Leaves</tissue>
    </source>
</reference>
<evidence type="ECO:0000256" key="2">
    <source>
        <dbReference type="ARBA" id="ARBA00007853"/>
    </source>
</evidence>
<dbReference type="AlphaFoldDB" id="A0A6A1VK04"/>
<dbReference type="SMART" id="SM01019">
    <property type="entry name" value="B3"/>
    <property type="match status" value="1"/>
</dbReference>
<dbReference type="GO" id="GO:0006355">
    <property type="term" value="P:regulation of DNA-templated transcription"/>
    <property type="evidence" value="ECO:0007669"/>
    <property type="project" value="InterPro"/>
</dbReference>
<comment type="caution">
    <text evidence="11">The sequence shown here is derived from an EMBL/GenBank/DDBJ whole genome shotgun (WGS) entry which is preliminary data.</text>
</comment>